<reference evidence="2" key="1">
    <citation type="submission" date="2023-01" db="EMBL/GenBank/DDBJ databases">
        <title>Draft genome sequence of Nocardiopsis sp. LSu2-4 isolated from halophytes.</title>
        <authorList>
            <person name="Duangmal K."/>
            <person name="Chantavorakit T."/>
        </authorList>
    </citation>
    <scope>NUCLEOTIDE SEQUENCE</scope>
    <source>
        <strain evidence="2">LSu2-4</strain>
    </source>
</reference>
<sequence>MAEFRIVSQDGFDLKRLAAALAESQGWPRERIGIWENRRDGEVVVTVDDELLAPSSGPDPLTLPMHTPRDVHRACELIRRRDVSLRGVDFAELRREAARFFSAGWSVADLLHALSHRPDGAPWPRGEGYQGVEWLRHRLKHWTTPSGDIRPSVSQETVQMRIVGRAGLPEDIGMPPDGTEEDAGPRTGRAAPDRVRAAADDARRLIRAATRTTSDGLSHQERTATRINRTPDADQ</sequence>
<evidence type="ECO:0000313" key="3">
    <source>
        <dbReference type="Proteomes" id="UP001165685"/>
    </source>
</evidence>
<dbReference type="RefSeq" id="WP_270680439.1">
    <property type="nucleotide sequence ID" value="NZ_JAQFWP010000064.1"/>
</dbReference>
<comment type="caution">
    <text evidence="2">The sequence shown here is derived from an EMBL/GenBank/DDBJ whole genome shotgun (WGS) entry which is preliminary data.</text>
</comment>
<dbReference type="EMBL" id="JAQFWP010000064">
    <property type="protein sequence ID" value="MDA2807817.1"/>
    <property type="molecule type" value="Genomic_DNA"/>
</dbReference>
<feature type="compositionally biased region" description="Basic and acidic residues" evidence="1">
    <location>
        <begin position="191"/>
        <end position="204"/>
    </location>
</feature>
<name>A0ABT4TT31_9ACTN</name>
<gene>
    <name evidence="2" type="ORF">O4U47_25125</name>
</gene>
<feature type="region of interest" description="Disordered" evidence="1">
    <location>
        <begin position="168"/>
        <end position="235"/>
    </location>
</feature>
<evidence type="ECO:0000313" key="2">
    <source>
        <dbReference type="EMBL" id="MDA2807817.1"/>
    </source>
</evidence>
<proteinExistence type="predicted"/>
<accession>A0ABT4TT31</accession>
<protein>
    <submittedName>
        <fullName evidence="2">Uncharacterized protein</fullName>
    </submittedName>
</protein>
<evidence type="ECO:0000256" key="1">
    <source>
        <dbReference type="SAM" id="MobiDB-lite"/>
    </source>
</evidence>
<feature type="compositionally biased region" description="Basic and acidic residues" evidence="1">
    <location>
        <begin position="218"/>
        <end position="235"/>
    </location>
</feature>
<dbReference type="Proteomes" id="UP001165685">
    <property type="component" value="Unassembled WGS sequence"/>
</dbReference>
<keyword evidence="3" id="KW-1185">Reference proteome</keyword>
<organism evidence="2 3">
    <name type="scientific">Nocardiopsis suaedae</name>
    <dbReference type="NCBI Taxonomy" id="3018444"/>
    <lineage>
        <taxon>Bacteria</taxon>
        <taxon>Bacillati</taxon>
        <taxon>Actinomycetota</taxon>
        <taxon>Actinomycetes</taxon>
        <taxon>Streptosporangiales</taxon>
        <taxon>Nocardiopsidaceae</taxon>
        <taxon>Nocardiopsis</taxon>
    </lineage>
</organism>